<dbReference type="AlphaFoldDB" id="A0A6A5HBW3"/>
<protein>
    <submittedName>
        <fullName evidence="1">Uncharacterized protein</fullName>
    </submittedName>
</protein>
<reference evidence="1 2" key="1">
    <citation type="submission" date="2019-12" db="EMBL/GenBank/DDBJ databases">
        <title>Chromosome-level assembly of the Caenorhabditis remanei genome.</title>
        <authorList>
            <person name="Teterina A.A."/>
            <person name="Willis J.H."/>
            <person name="Phillips P.C."/>
        </authorList>
    </citation>
    <scope>NUCLEOTIDE SEQUENCE [LARGE SCALE GENOMIC DNA]</scope>
    <source>
        <strain evidence="1 2">PX506</strain>
        <tissue evidence="1">Whole organism</tissue>
    </source>
</reference>
<evidence type="ECO:0000313" key="1">
    <source>
        <dbReference type="EMBL" id="KAF1764657.1"/>
    </source>
</evidence>
<comment type="caution">
    <text evidence="1">The sequence shown here is derived from an EMBL/GenBank/DDBJ whole genome shotgun (WGS) entry which is preliminary data.</text>
</comment>
<evidence type="ECO:0000313" key="2">
    <source>
        <dbReference type="Proteomes" id="UP000483820"/>
    </source>
</evidence>
<dbReference type="GeneID" id="78773946"/>
<proteinExistence type="predicted"/>
<dbReference type="CTD" id="78773946"/>
<gene>
    <name evidence="1" type="ORF">GCK72_004606</name>
</gene>
<dbReference type="KEGG" id="crq:GCK72_004606"/>
<dbReference type="Proteomes" id="UP000483820">
    <property type="component" value="Chromosome II"/>
</dbReference>
<organism evidence="1 2">
    <name type="scientific">Caenorhabditis remanei</name>
    <name type="common">Caenorhabditis vulgaris</name>
    <dbReference type="NCBI Taxonomy" id="31234"/>
    <lineage>
        <taxon>Eukaryota</taxon>
        <taxon>Metazoa</taxon>
        <taxon>Ecdysozoa</taxon>
        <taxon>Nematoda</taxon>
        <taxon>Chromadorea</taxon>
        <taxon>Rhabditida</taxon>
        <taxon>Rhabditina</taxon>
        <taxon>Rhabditomorpha</taxon>
        <taxon>Rhabditoidea</taxon>
        <taxon>Rhabditidae</taxon>
        <taxon>Peloderinae</taxon>
        <taxon>Caenorhabditis</taxon>
    </lineage>
</organism>
<sequence length="221" mass="26084">MDIRVELGEPLDEIIDGLEFDNIPQKTIPLGHPFRFGIQTNSLNELENYDFYMYWDSGERSDIIRPEYQDSPGGIKMYFTLSFNEATSVECQFMHGDDEIDDSFFLSFAPSGRLMHEGVEAHRQPIKFWFLYDQNTISNRISVSLSVASRIKTRMITPTIRNNGEIQFDYSIEVIREHVIHMVFQFNARRVRHHQTFQLEVDYKSFTEDSKLKYETEEVRD</sequence>
<accession>A0A6A5HBW3</accession>
<name>A0A6A5HBW3_CAERE</name>
<dbReference type="RefSeq" id="XP_053588981.1">
    <property type="nucleotide sequence ID" value="XM_053724787.1"/>
</dbReference>
<dbReference type="EMBL" id="WUAV01000002">
    <property type="protein sequence ID" value="KAF1764657.1"/>
    <property type="molecule type" value="Genomic_DNA"/>
</dbReference>